<organism evidence="3 4">
    <name type="scientific">Spirosoma pollinicola</name>
    <dbReference type="NCBI Taxonomy" id="2057025"/>
    <lineage>
        <taxon>Bacteria</taxon>
        <taxon>Pseudomonadati</taxon>
        <taxon>Bacteroidota</taxon>
        <taxon>Cytophagia</taxon>
        <taxon>Cytophagales</taxon>
        <taxon>Cytophagaceae</taxon>
        <taxon>Spirosoma</taxon>
    </lineage>
</organism>
<proteinExistence type="predicted"/>
<dbReference type="PANTHER" id="PTHR31157">
    <property type="entry name" value="SCP DOMAIN-CONTAINING PROTEIN"/>
    <property type="match status" value="1"/>
</dbReference>
<dbReference type="PANTHER" id="PTHR31157:SF1">
    <property type="entry name" value="SCP DOMAIN-CONTAINING PROTEIN"/>
    <property type="match status" value="1"/>
</dbReference>
<evidence type="ECO:0000259" key="2">
    <source>
        <dbReference type="Pfam" id="PF00188"/>
    </source>
</evidence>
<name>A0A2K8YU24_9BACT</name>
<dbReference type="OrthoDB" id="982527at2"/>
<sequence length="177" mass="19909">MNTFRTIALFILPGWLMSTSTLPFPLQPSAWIKNVNDSLVQGLTMNLQNEKQAILVATNQQRVRRHLSDLKPDAKLMQAAQAYAELMAAKDQMSHTLNGLSLPDKANRVGYSFRQLSENIALNTRLDGRFVVNNQWMESSGHRKNLLTRDVTAIGIGIAGPSKQNRYYYCQLFGTPL</sequence>
<dbReference type="CDD" id="cd05379">
    <property type="entry name" value="CAP_bacterial"/>
    <property type="match status" value="1"/>
</dbReference>
<dbReference type="Proteomes" id="UP000232883">
    <property type="component" value="Chromosome"/>
</dbReference>
<accession>A0A2K8YU24</accession>
<evidence type="ECO:0000313" key="4">
    <source>
        <dbReference type="Proteomes" id="UP000232883"/>
    </source>
</evidence>
<dbReference type="InterPro" id="IPR035940">
    <property type="entry name" value="CAP_sf"/>
</dbReference>
<feature type="signal peptide" evidence="1">
    <location>
        <begin position="1"/>
        <end position="23"/>
    </location>
</feature>
<dbReference type="KEGG" id="spir:CWM47_04360"/>
<evidence type="ECO:0000313" key="3">
    <source>
        <dbReference type="EMBL" id="AUD01121.1"/>
    </source>
</evidence>
<dbReference type="SUPFAM" id="SSF55797">
    <property type="entry name" value="PR-1-like"/>
    <property type="match status" value="1"/>
</dbReference>
<gene>
    <name evidence="3" type="ORF">CWM47_04360</name>
</gene>
<keyword evidence="1" id="KW-0732">Signal</keyword>
<dbReference type="RefSeq" id="WP_100986570.1">
    <property type="nucleotide sequence ID" value="NZ_CP025096.1"/>
</dbReference>
<feature type="chain" id="PRO_5014752535" evidence="1">
    <location>
        <begin position="24"/>
        <end position="177"/>
    </location>
</feature>
<dbReference type="EMBL" id="CP025096">
    <property type="protein sequence ID" value="AUD01121.1"/>
    <property type="molecule type" value="Genomic_DNA"/>
</dbReference>
<dbReference type="AlphaFoldDB" id="A0A2K8YU24"/>
<keyword evidence="4" id="KW-1185">Reference proteome</keyword>
<feature type="domain" description="SCP" evidence="2">
    <location>
        <begin position="57"/>
        <end position="171"/>
    </location>
</feature>
<dbReference type="InterPro" id="IPR014044">
    <property type="entry name" value="CAP_dom"/>
</dbReference>
<dbReference type="Pfam" id="PF00188">
    <property type="entry name" value="CAP"/>
    <property type="match status" value="1"/>
</dbReference>
<protein>
    <submittedName>
        <fullName evidence="3">CAP domain-containing protein</fullName>
    </submittedName>
</protein>
<reference evidence="3 4" key="1">
    <citation type="submission" date="2017-11" db="EMBL/GenBank/DDBJ databases">
        <title>Taxonomic description and genome sequences of Spirosoma HA7 sp. nov., isolated from pollen microhabitat of Corylus avellana.</title>
        <authorList>
            <person name="Ambika Manirajan B."/>
            <person name="Suarez C."/>
            <person name="Ratering S."/>
            <person name="Geissler-Plaum R."/>
            <person name="Cardinale M."/>
            <person name="Sylvia S."/>
        </authorList>
    </citation>
    <scope>NUCLEOTIDE SEQUENCE [LARGE SCALE GENOMIC DNA]</scope>
    <source>
        <strain evidence="3 4">HA7</strain>
    </source>
</reference>
<dbReference type="Gene3D" id="3.40.33.10">
    <property type="entry name" value="CAP"/>
    <property type="match status" value="1"/>
</dbReference>
<evidence type="ECO:0000256" key="1">
    <source>
        <dbReference type="SAM" id="SignalP"/>
    </source>
</evidence>